<dbReference type="AlphaFoldDB" id="A0A9D9EMI3"/>
<proteinExistence type="predicted"/>
<evidence type="ECO:0000256" key="3">
    <source>
        <dbReference type="ARBA" id="ARBA00022691"/>
    </source>
</evidence>
<evidence type="ECO:0000256" key="2">
    <source>
        <dbReference type="ARBA" id="ARBA00022679"/>
    </source>
</evidence>
<keyword evidence="1 5" id="KW-0489">Methyltransferase</keyword>
<organism evidence="5 6">
    <name type="scientific">Candidatus Avitreponema avistercoris</name>
    <dbReference type="NCBI Taxonomy" id="2840705"/>
    <lineage>
        <taxon>Bacteria</taxon>
        <taxon>Pseudomonadati</taxon>
        <taxon>Spirochaetota</taxon>
        <taxon>Spirochaetia</taxon>
        <taxon>Spirochaetales</taxon>
        <taxon>Candidatus Avitreponema</taxon>
    </lineage>
</organism>
<dbReference type="Proteomes" id="UP000823616">
    <property type="component" value="Unassembled WGS sequence"/>
</dbReference>
<reference evidence="5" key="1">
    <citation type="submission" date="2020-10" db="EMBL/GenBank/DDBJ databases">
        <authorList>
            <person name="Gilroy R."/>
        </authorList>
    </citation>
    <scope>NUCLEOTIDE SEQUENCE</scope>
    <source>
        <strain evidence="5">B3-4054</strain>
    </source>
</reference>
<evidence type="ECO:0000256" key="1">
    <source>
        <dbReference type="ARBA" id="ARBA00022603"/>
    </source>
</evidence>
<comment type="caution">
    <text evidence="5">The sequence shown here is derived from an EMBL/GenBank/DDBJ whole genome shotgun (WGS) entry which is preliminary data.</text>
</comment>
<dbReference type="PRINTS" id="PR00505">
    <property type="entry name" value="D12N6MTFRASE"/>
</dbReference>
<keyword evidence="2" id="KW-0808">Transferase</keyword>
<dbReference type="GO" id="GO:0032259">
    <property type="term" value="P:methylation"/>
    <property type="evidence" value="ECO:0007669"/>
    <property type="project" value="UniProtKB-KW"/>
</dbReference>
<dbReference type="InterPro" id="IPR029063">
    <property type="entry name" value="SAM-dependent_MTases_sf"/>
</dbReference>
<evidence type="ECO:0000313" key="6">
    <source>
        <dbReference type="Proteomes" id="UP000823616"/>
    </source>
</evidence>
<protein>
    <submittedName>
        <fullName evidence="5">DNA adenine methylase</fullName>
    </submittedName>
</protein>
<dbReference type="SUPFAM" id="SSF53335">
    <property type="entry name" value="S-adenosyl-L-methionine-dependent methyltransferases"/>
    <property type="match status" value="1"/>
</dbReference>
<gene>
    <name evidence="5" type="ORF">IAA96_01080</name>
</gene>
<accession>A0A9D9EMI3</accession>
<evidence type="ECO:0000313" key="5">
    <source>
        <dbReference type="EMBL" id="MBO8449680.1"/>
    </source>
</evidence>
<evidence type="ECO:0000256" key="4">
    <source>
        <dbReference type="SAM" id="MobiDB-lite"/>
    </source>
</evidence>
<name>A0A9D9EMI3_9SPIR</name>
<dbReference type="Pfam" id="PF02086">
    <property type="entry name" value="MethyltransfD12"/>
    <property type="match status" value="1"/>
</dbReference>
<sequence length="388" mass="43215">MVLQDFRLSGRSEGFPGNPPDIPRTEGIKYAGSKLRLLPYILDMAAETGCSSVFDAFSGSTRVSQAFAAHGLAVTANDSAVYSKILNTAWLLNDRPPAAYAELIAHLNSLPPQRGWFTEHYGGLCAEGRSLGADGCKKPWQEKNTMKLDAVRSEIDRLQLDELTRAVCLTSLMLALDRVDNTMGHFVSYLGKWSKRSYGDLHLTLPPLRINPPEKHTVLQADVFSAALHPSAVSAEAAYLDPPYGSCNDKMPPSRIRYRAYYHLWTTVCLNDRPLLTGRALRRKDAGDNVAPSVFEDFRKTPQGKYHAAEALDRLIRTVRCPLVILSYGSCGRIDPASLQEILCANGTLLRAEKINFRRHVMALMQTTRVWAQDSAEPNCEYLFLLRK</sequence>
<dbReference type="GO" id="GO:0009007">
    <property type="term" value="F:site-specific DNA-methyltransferase (adenine-specific) activity"/>
    <property type="evidence" value="ECO:0007669"/>
    <property type="project" value="UniProtKB-EC"/>
</dbReference>
<dbReference type="GO" id="GO:0009307">
    <property type="term" value="P:DNA restriction-modification system"/>
    <property type="evidence" value="ECO:0007669"/>
    <property type="project" value="InterPro"/>
</dbReference>
<feature type="region of interest" description="Disordered" evidence="4">
    <location>
        <begin position="1"/>
        <end position="21"/>
    </location>
</feature>
<dbReference type="InterPro" id="IPR012327">
    <property type="entry name" value="MeTrfase_D12"/>
</dbReference>
<dbReference type="EMBL" id="JADIMS010000014">
    <property type="protein sequence ID" value="MBO8449680.1"/>
    <property type="molecule type" value="Genomic_DNA"/>
</dbReference>
<keyword evidence="3" id="KW-0949">S-adenosyl-L-methionine</keyword>
<reference evidence="5" key="2">
    <citation type="journal article" date="2021" name="PeerJ">
        <title>Extensive microbial diversity within the chicken gut microbiome revealed by metagenomics and culture.</title>
        <authorList>
            <person name="Gilroy R."/>
            <person name="Ravi A."/>
            <person name="Getino M."/>
            <person name="Pursley I."/>
            <person name="Horton D.L."/>
            <person name="Alikhan N.F."/>
            <person name="Baker D."/>
            <person name="Gharbi K."/>
            <person name="Hall N."/>
            <person name="Watson M."/>
            <person name="Adriaenssens E.M."/>
            <person name="Foster-Nyarko E."/>
            <person name="Jarju S."/>
            <person name="Secka A."/>
            <person name="Antonio M."/>
            <person name="Oren A."/>
            <person name="Chaudhuri R.R."/>
            <person name="La Ragione R."/>
            <person name="Hildebrand F."/>
            <person name="Pallen M.J."/>
        </authorList>
    </citation>
    <scope>NUCLEOTIDE SEQUENCE</scope>
    <source>
        <strain evidence="5">B3-4054</strain>
    </source>
</reference>